<reference evidence="5 6" key="1">
    <citation type="submission" date="2014-11" db="EMBL/GenBank/DDBJ databases">
        <authorList>
            <person name="Urmite Genomes Urmite Genomes"/>
        </authorList>
    </citation>
    <scope>NUCLEOTIDE SEQUENCE [LARGE SCALE GENOMIC DNA]</scope>
    <source>
        <strain evidence="5 6">Oc5</strain>
    </source>
</reference>
<dbReference type="CDD" id="cd02874">
    <property type="entry name" value="GH18_CFLE_spore_hydrolase"/>
    <property type="match status" value="1"/>
</dbReference>
<feature type="domain" description="LysM" evidence="3">
    <location>
        <begin position="51"/>
        <end position="95"/>
    </location>
</feature>
<dbReference type="SMART" id="SM00636">
    <property type="entry name" value="Glyco_18"/>
    <property type="match status" value="1"/>
</dbReference>
<dbReference type="OrthoDB" id="9769314at2"/>
<keyword evidence="2" id="KW-0326">Glycosidase</keyword>
<dbReference type="SUPFAM" id="SSF54106">
    <property type="entry name" value="LysM domain"/>
    <property type="match status" value="2"/>
</dbReference>
<keyword evidence="1" id="KW-0378">Hydrolase</keyword>
<dbReference type="AlphaFoldDB" id="A0A0A1MKA3"/>
<dbReference type="Pfam" id="PF01476">
    <property type="entry name" value="LysM"/>
    <property type="match status" value="2"/>
</dbReference>
<dbReference type="InterPro" id="IPR018392">
    <property type="entry name" value="LysM"/>
</dbReference>
<organism evidence="5 6">
    <name type="scientific">Oceanobacillus oncorhynchi</name>
    <dbReference type="NCBI Taxonomy" id="545501"/>
    <lineage>
        <taxon>Bacteria</taxon>
        <taxon>Bacillati</taxon>
        <taxon>Bacillota</taxon>
        <taxon>Bacilli</taxon>
        <taxon>Bacillales</taxon>
        <taxon>Bacillaceae</taxon>
        <taxon>Oceanobacillus</taxon>
    </lineage>
</organism>
<feature type="domain" description="LysM" evidence="3">
    <location>
        <begin position="2"/>
        <end position="46"/>
    </location>
</feature>
<dbReference type="Gene3D" id="3.10.50.10">
    <property type="match status" value="1"/>
</dbReference>
<dbReference type="InterPro" id="IPR041704">
    <property type="entry name" value="CFLE_GH18"/>
</dbReference>
<protein>
    <submittedName>
        <fullName evidence="5">Spore germination protein YaaH</fullName>
    </submittedName>
</protein>
<dbReference type="STRING" id="545501.BN997_00068"/>
<evidence type="ECO:0000256" key="2">
    <source>
        <dbReference type="ARBA" id="ARBA00023295"/>
    </source>
</evidence>
<evidence type="ECO:0000256" key="1">
    <source>
        <dbReference type="ARBA" id="ARBA00022801"/>
    </source>
</evidence>
<feature type="domain" description="GH18" evidence="4">
    <location>
        <begin position="103"/>
        <end position="430"/>
    </location>
</feature>
<dbReference type="PROSITE" id="PS51782">
    <property type="entry name" value="LYSM"/>
    <property type="match status" value="2"/>
</dbReference>
<evidence type="ECO:0000259" key="3">
    <source>
        <dbReference type="PROSITE" id="PS51782"/>
    </source>
</evidence>
<dbReference type="GO" id="GO:0070492">
    <property type="term" value="F:oligosaccharide binding"/>
    <property type="evidence" value="ECO:0007669"/>
    <property type="project" value="TreeGrafter"/>
</dbReference>
<dbReference type="SMART" id="SM00257">
    <property type="entry name" value="LysM"/>
    <property type="match status" value="2"/>
</dbReference>
<dbReference type="InterPro" id="IPR011583">
    <property type="entry name" value="Chitinase_II/V-like_cat"/>
</dbReference>
<dbReference type="SUPFAM" id="SSF51445">
    <property type="entry name" value="(Trans)glycosidases"/>
    <property type="match status" value="1"/>
</dbReference>
<evidence type="ECO:0000259" key="4">
    <source>
        <dbReference type="PROSITE" id="PS51910"/>
    </source>
</evidence>
<keyword evidence="6" id="KW-1185">Reference proteome</keyword>
<dbReference type="PROSITE" id="PS51910">
    <property type="entry name" value="GH18_2"/>
    <property type="match status" value="1"/>
</dbReference>
<proteinExistence type="predicted"/>
<dbReference type="InterPro" id="IPR029070">
    <property type="entry name" value="Chitinase_insertion_sf"/>
</dbReference>
<name>A0A0A1MKA3_9BACI</name>
<dbReference type="InterPro" id="IPR017853">
    <property type="entry name" value="GH"/>
</dbReference>
<dbReference type="GO" id="GO:0012505">
    <property type="term" value="C:endomembrane system"/>
    <property type="evidence" value="ECO:0007669"/>
    <property type="project" value="TreeGrafter"/>
</dbReference>
<dbReference type="Gene3D" id="3.10.350.10">
    <property type="entry name" value="LysM domain"/>
    <property type="match status" value="2"/>
</dbReference>
<dbReference type="EMBL" id="CDGG01000001">
    <property type="protein sequence ID" value="CEI80269.1"/>
    <property type="molecule type" value="Genomic_DNA"/>
</dbReference>
<dbReference type="GO" id="GO:0008061">
    <property type="term" value="F:chitin binding"/>
    <property type="evidence" value="ECO:0007669"/>
    <property type="project" value="InterPro"/>
</dbReference>
<accession>A0A0A1MKA3</accession>
<dbReference type="InterPro" id="IPR036779">
    <property type="entry name" value="LysM_dom_sf"/>
</dbReference>
<dbReference type="RefSeq" id="WP_042528603.1">
    <property type="nucleotide sequence ID" value="NZ_CAXOIH010000022.1"/>
</dbReference>
<dbReference type="Proteomes" id="UP000040453">
    <property type="component" value="Unassembled WGS sequence"/>
</dbReference>
<dbReference type="PANTHER" id="PTHR46066:SF2">
    <property type="entry name" value="CHITINASE DOMAIN-CONTAINING PROTEIN 1"/>
    <property type="match status" value="1"/>
</dbReference>
<dbReference type="Pfam" id="PF00704">
    <property type="entry name" value="Glyco_hydro_18"/>
    <property type="match status" value="1"/>
</dbReference>
<sequence>MQIYVVEQGNTLEQIADTYGSSVQDIVNANELNAPDQLVIGQALVIPIVGEFYFVQSGDTLSSVAAQFNIPVEELATINGLNANQIIYPGLRLYIPPAPKEPITSNAYVEPMGEEVSQTLETAASTYSPFLTYLTLFSYRANRDGTLTAPPTGNLITSARANGASIAMAITNLEEGAFSSEVGHIILTVQAVQNRLLDEIINIATEQGFRDVHFDFEFLPSDDREAYNTFLRTAKDRLSQAGLLISTALAPKTSAEQAGQWYEAHDYRTHGEIVDFVVLMTYEWGYSYGPPMAISPLNSVRDVVEYAVSEIPSEKILLGQNLYGYDWTLPFVEGGEAARAISPQQAVQIAWENNVAIQYDTTAQAPYFMYADASGQEHEVWFEDARSIQAKFDLIREFQLLGISYWKLGLSFPQNWLLLNNEFDIQKLEE</sequence>
<dbReference type="InterPro" id="IPR001223">
    <property type="entry name" value="Glyco_hydro18_cat"/>
</dbReference>
<evidence type="ECO:0000313" key="5">
    <source>
        <dbReference type="EMBL" id="CEI80269.1"/>
    </source>
</evidence>
<dbReference type="GO" id="GO:0016798">
    <property type="term" value="F:hydrolase activity, acting on glycosyl bonds"/>
    <property type="evidence" value="ECO:0007669"/>
    <property type="project" value="UniProtKB-KW"/>
</dbReference>
<dbReference type="Gene3D" id="3.20.20.80">
    <property type="entry name" value="Glycosidases"/>
    <property type="match status" value="1"/>
</dbReference>
<dbReference type="GO" id="GO:0005975">
    <property type="term" value="P:carbohydrate metabolic process"/>
    <property type="evidence" value="ECO:0007669"/>
    <property type="project" value="InterPro"/>
</dbReference>
<evidence type="ECO:0000313" key="6">
    <source>
        <dbReference type="Proteomes" id="UP000040453"/>
    </source>
</evidence>
<dbReference type="CDD" id="cd00118">
    <property type="entry name" value="LysM"/>
    <property type="match status" value="2"/>
</dbReference>
<gene>
    <name evidence="5" type="primary">yaaH</name>
    <name evidence="5" type="ORF">BN997_00068</name>
</gene>
<dbReference type="PANTHER" id="PTHR46066">
    <property type="entry name" value="CHITINASE DOMAIN-CONTAINING PROTEIN 1 FAMILY MEMBER"/>
    <property type="match status" value="1"/>
</dbReference>